<feature type="transmembrane region" description="Helical" evidence="8">
    <location>
        <begin position="416"/>
        <end position="435"/>
    </location>
</feature>
<feature type="transmembrane region" description="Helical" evidence="8">
    <location>
        <begin position="602"/>
        <end position="626"/>
    </location>
</feature>
<feature type="transmembrane region" description="Helical" evidence="8">
    <location>
        <begin position="187"/>
        <end position="205"/>
    </location>
</feature>
<evidence type="ECO:0000256" key="7">
    <source>
        <dbReference type="RuleBase" id="RU362091"/>
    </source>
</evidence>
<comment type="caution">
    <text evidence="9">The sequence shown here is derived from an EMBL/GenBank/DDBJ whole genome shotgun (WGS) entry which is preliminary data.</text>
</comment>
<accession>A0A836B8D7</accession>
<dbReference type="CDD" id="cd11476">
    <property type="entry name" value="SLC5sbd_DUR3"/>
    <property type="match status" value="1"/>
</dbReference>
<evidence type="ECO:0000256" key="4">
    <source>
        <dbReference type="ARBA" id="ARBA00022692"/>
    </source>
</evidence>
<evidence type="ECO:0000313" key="9">
    <source>
        <dbReference type="EMBL" id="KAG2450801.1"/>
    </source>
</evidence>
<dbReference type="PROSITE" id="PS50283">
    <property type="entry name" value="NA_SOLUT_SYMP_3"/>
    <property type="match status" value="1"/>
</dbReference>
<comment type="subcellular location">
    <subcellularLocation>
        <location evidence="1">Membrane</location>
        <topology evidence="1">Multi-pass membrane protein</topology>
    </subcellularLocation>
</comment>
<dbReference type="PANTHER" id="PTHR46154:SF4">
    <property type="entry name" value="UREA ACTIVE TRANSPORTER"/>
    <property type="match status" value="1"/>
</dbReference>
<dbReference type="Proteomes" id="UP000613740">
    <property type="component" value="Unassembled WGS sequence"/>
</dbReference>
<dbReference type="Gene3D" id="1.20.1730.10">
    <property type="entry name" value="Sodium/glucose cotransporter"/>
    <property type="match status" value="1"/>
</dbReference>
<dbReference type="PANTHER" id="PTHR46154">
    <property type="match status" value="1"/>
</dbReference>
<proteinExistence type="inferred from homology"/>
<feature type="transmembrane region" description="Helical" evidence="8">
    <location>
        <begin position="34"/>
        <end position="56"/>
    </location>
</feature>
<keyword evidence="10" id="KW-1185">Reference proteome</keyword>
<dbReference type="GO" id="GO:0015204">
    <property type="term" value="F:urea transmembrane transporter activity"/>
    <property type="evidence" value="ECO:0007669"/>
    <property type="project" value="InterPro"/>
</dbReference>
<feature type="transmembrane region" description="Helical" evidence="8">
    <location>
        <begin position="441"/>
        <end position="461"/>
    </location>
</feature>
<feature type="transmembrane region" description="Helical" evidence="8">
    <location>
        <begin position="313"/>
        <end position="335"/>
    </location>
</feature>
<feature type="transmembrane region" description="Helical" evidence="8">
    <location>
        <begin position="355"/>
        <end position="377"/>
    </location>
</feature>
<evidence type="ECO:0000313" key="10">
    <source>
        <dbReference type="Proteomes" id="UP000613740"/>
    </source>
</evidence>
<dbReference type="OrthoDB" id="6132759at2759"/>
<feature type="transmembrane region" description="Helical" evidence="8">
    <location>
        <begin position="112"/>
        <end position="132"/>
    </location>
</feature>
<reference evidence="9" key="1">
    <citation type="journal article" date="2020" name="bioRxiv">
        <title>Comparative genomics of Chlamydomonas.</title>
        <authorList>
            <person name="Craig R.J."/>
            <person name="Hasan A.R."/>
            <person name="Ness R.W."/>
            <person name="Keightley P.D."/>
        </authorList>
    </citation>
    <scope>NUCLEOTIDE SEQUENCE</scope>
    <source>
        <strain evidence="9">CCAP 11/173</strain>
    </source>
</reference>
<feature type="transmembrane region" description="Helical" evidence="8">
    <location>
        <begin position="468"/>
        <end position="489"/>
    </location>
</feature>
<gene>
    <name evidence="9" type="ORF">HYH02_004638</name>
</gene>
<evidence type="ECO:0000256" key="5">
    <source>
        <dbReference type="ARBA" id="ARBA00022989"/>
    </source>
</evidence>
<feature type="transmembrane region" description="Helical" evidence="8">
    <location>
        <begin position="153"/>
        <end position="181"/>
    </location>
</feature>
<feature type="transmembrane region" description="Helical" evidence="8">
    <location>
        <begin position="509"/>
        <end position="531"/>
    </location>
</feature>
<protein>
    <recommendedName>
        <fullName evidence="11">Urea active transporter</fullName>
    </recommendedName>
</protein>
<dbReference type="Pfam" id="PF00474">
    <property type="entry name" value="SSF"/>
    <property type="match status" value="1"/>
</dbReference>
<feature type="transmembrane region" description="Helical" evidence="8">
    <location>
        <begin position="217"/>
        <end position="236"/>
    </location>
</feature>
<evidence type="ECO:0000256" key="8">
    <source>
        <dbReference type="SAM" id="Phobius"/>
    </source>
</evidence>
<keyword evidence="4 8" id="KW-0812">Transmembrane</keyword>
<comment type="similarity">
    <text evidence="2 7">Belongs to the sodium:solute symporter (SSF) (TC 2.A.21) family.</text>
</comment>
<keyword evidence="5 8" id="KW-1133">Transmembrane helix</keyword>
<dbReference type="InterPro" id="IPR031155">
    <property type="entry name" value="DUR"/>
</dbReference>
<name>A0A836B8D7_9CHLO</name>
<organism evidence="9 10">
    <name type="scientific">Chlamydomonas schloesseri</name>
    <dbReference type="NCBI Taxonomy" id="2026947"/>
    <lineage>
        <taxon>Eukaryota</taxon>
        <taxon>Viridiplantae</taxon>
        <taxon>Chlorophyta</taxon>
        <taxon>core chlorophytes</taxon>
        <taxon>Chlorophyceae</taxon>
        <taxon>CS clade</taxon>
        <taxon>Chlamydomonadales</taxon>
        <taxon>Chlamydomonadaceae</taxon>
        <taxon>Chlamydomonas</taxon>
    </lineage>
</organism>
<dbReference type="InterPro" id="IPR038377">
    <property type="entry name" value="Na/Glc_symporter_sf"/>
</dbReference>
<evidence type="ECO:0000256" key="3">
    <source>
        <dbReference type="ARBA" id="ARBA00022448"/>
    </source>
</evidence>
<feature type="transmembrane region" description="Helical" evidence="8">
    <location>
        <begin position="271"/>
        <end position="293"/>
    </location>
</feature>
<evidence type="ECO:0008006" key="11">
    <source>
        <dbReference type="Google" id="ProtNLM"/>
    </source>
</evidence>
<dbReference type="GO" id="GO:0005886">
    <property type="term" value="C:plasma membrane"/>
    <property type="evidence" value="ECO:0007669"/>
    <property type="project" value="TreeGrafter"/>
</dbReference>
<evidence type="ECO:0000256" key="2">
    <source>
        <dbReference type="ARBA" id="ARBA00006434"/>
    </source>
</evidence>
<dbReference type="EMBL" id="JAEHOD010000010">
    <property type="protein sequence ID" value="KAG2450801.1"/>
    <property type="molecule type" value="Genomic_DNA"/>
</dbReference>
<keyword evidence="3" id="KW-0813">Transport</keyword>
<dbReference type="InterPro" id="IPR001734">
    <property type="entry name" value="Na/solute_symporter"/>
</dbReference>
<dbReference type="NCBIfam" id="TIGR00813">
    <property type="entry name" value="sss"/>
    <property type="match status" value="1"/>
</dbReference>
<keyword evidence="6 8" id="KW-0472">Membrane</keyword>
<evidence type="ECO:0000256" key="6">
    <source>
        <dbReference type="ARBA" id="ARBA00023136"/>
    </source>
</evidence>
<dbReference type="AlphaFoldDB" id="A0A836B8D7"/>
<feature type="transmembrane region" description="Helical" evidence="8">
    <location>
        <begin position="571"/>
        <end position="590"/>
    </location>
</feature>
<evidence type="ECO:0000256" key="1">
    <source>
        <dbReference type="ARBA" id="ARBA00004141"/>
    </source>
</evidence>
<sequence>MADATQCTNLFGFTQYDGKCSFFGSGDTALPQGLGWFILVGLGAVFALIPTGLITLDRRLNGTGKDSESFATAGHTIGMGLTACDIVAKWTWAATLLQSSNVAYSFGVSGPFWYAAGATVQVLLFAILAVEIKRKAPTIHTFLEIIRARWGNVAHIIFMVYGFMTNIIVTAMLILGGAAVMEALTGVSVYASSFLIPAGVVIYTCVGGMKGTMVAEWLNVCVIYIALLIFMFQVYATNPDLGSISTVWERLSAVAVKSPVPDNMGGSYMTMFSKSGIIFGIINIIGNFGTVFVDQSYWQGAIAAKPSATYKGYLVGGLCWFAIPFTMATTMGLGARALDLPITKAEASAGLVPPALAVHLMGRGGAFLITFQLFIAVTSTACAEQMAVSTIVVYDIYKAYINKNASSKSMLLLQRVMVLVYAIISGVIAVILLKLNVSLGWVYLFMGIVIGSAVFPIAACLTWAKCSAVAACTAAIVTTPLAIMTWLITAAKLNDGVITLDTTGQDYPMLAGNLVALFFSMLLCIILSYIWPQNFDWEELKKAPTVAAVEEQPHNSDDEDSPEALDRVIKFTWATGGTLTLVLLILWPILALPAKVFSEGYFTFWVIIAMIWGIVASVVCIVLPIWEAKSMILMVFTGKKHSSHSAAEESVQAKSAHMALPPAQANRA</sequence>